<keyword evidence="3" id="KW-0813">Transport</keyword>
<dbReference type="PANTHER" id="PTHR12403">
    <property type="entry name" value="TRAFFICKING PROTEIN PARTICLE COMPLEX SUBUNIT 2"/>
    <property type="match status" value="1"/>
</dbReference>
<keyword evidence="3" id="KW-0931">ER-Golgi transport</keyword>
<feature type="region of interest" description="Disordered" evidence="4">
    <location>
        <begin position="21"/>
        <end position="43"/>
    </location>
</feature>
<dbReference type="Proteomes" id="UP001152795">
    <property type="component" value="Unassembled WGS sequence"/>
</dbReference>
<evidence type="ECO:0000256" key="4">
    <source>
        <dbReference type="SAM" id="MobiDB-lite"/>
    </source>
</evidence>
<dbReference type="InterPro" id="IPR006722">
    <property type="entry name" value="Sedlin"/>
</dbReference>
<evidence type="ECO:0000313" key="7">
    <source>
        <dbReference type="Proteomes" id="UP001152795"/>
    </source>
</evidence>
<dbReference type="EMBL" id="CACRXK020017058">
    <property type="protein sequence ID" value="CAB4030676.1"/>
    <property type="molecule type" value="Genomic_DNA"/>
</dbReference>
<name>A0A6S7JEN1_PARCT</name>
<comment type="similarity">
    <text evidence="2">Belongs to the TRAPP small subunits family. Sedlin subfamily.</text>
</comment>
<dbReference type="GO" id="GO:0006888">
    <property type="term" value="P:endoplasmic reticulum to Golgi vesicle-mediated transport"/>
    <property type="evidence" value="ECO:0007669"/>
    <property type="project" value="InterPro"/>
</dbReference>
<dbReference type="AlphaFoldDB" id="A0A6S7JEN1"/>
<keyword evidence="5" id="KW-0472">Membrane</keyword>
<keyword evidence="7" id="KW-1185">Reference proteome</keyword>
<evidence type="ECO:0000256" key="1">
    <source>
        <dbReference type="ARBA" id="ARBA00004556"/>
    </source>
</evidence>
<dbReference type="SUPFAM" id="SSF64356">
    <property type="entry name" value="SNARE-like"/>
    <property type="match status" value="1"/>
</dbReference>
<keyword evidence="5" id="KW-0812">Transmembrane</keyword>
<dbReference type="Pfam" id="PF04628">
    <property type="entry name" value="Sedlin_N"/>
    <property type="match status" value="1"/>
</dbReference>
<dbReference type="OrthoDB" id="10252102at2759"/>
<evidence type="ECO:0000256" key="2">
    <source>
        <dbReference type="ARBA" id="ARBA00006626"/>
    </source>
</evidence>
<organism evidence="6 7">
    <name type="scientific">Paramuricea clavata</name>
    <name type="common">Red gorgonian</name>
    <name type="synonym">Violescent sea-whip</name>
    <dbReference type="NCBI Taxonomy" id="317549"/>
    <lineage>
        <taxon>Eukaryota</taxon>
        <taxon>Metazoa</taxon>
        <taxon>Cnidaria</taxon>
        <taxon>Anthozoa</taxon>
        <taxon>Octocorallia</taxon>
        <taxon>Malacalcyonacea</taxon>
        <taxon>Plexauridae</taxon>
        <taxon>Paramuricea</taxon>
    </lineage>
</organism>
<accession>A0A6S7JEN1</accession>
<proteinExistence type="inferred from homology"/>
<evidence type="ECO:0000256" key="5">
    <source>
        <dbReference type="SAM" id="Phobius"/>
    </source>
</evidence>
<protein>
    <submittedName>
        <fullName evidence="6">Trafficking particle complex subunit 2-like</fullName>
    </submittedName>
</protein>
<comment type="caution">
    <text evidence="6">The sequence shown here is derived from an EMBL/GenBank/DDBJ whole genome shotgun (WGS) entry which is preliminary data.</text>
</comment>
<reference evidence="6" key="1">
    <citation type="submission" date="2020-04" db="EMBL/GenBank/DDBJ databases">
        <authorList>
            <person name="Alioto T."/>
            <person name="Alioto T."/>
            <person name="Gomez Garrido J."/>
        </authorList>
    </citation>
    <scope>NUCLEOTIDE SEQUENCE</scope>
    <source>
        <strain evidence="6">A484AB</strain>
    </source>
</reference>
<evidence type="ECO:0000256" key="3">
    <source>
        <dbReference type="ARBA" id="ARBA00022892"/>
    </source>
</evidence>
<sequence>MSGFYYFAIVGHNDNPVYETEFSPQMRSSHSSAESGRDQMKKNSDPHLHQFVVHASLDLVDEMMWSTNNMYLKVIDRFNEWSVSAFVTAGDILFHIVIFAIVC</sequence>
<dbReference type="Gene3D" id="3.30.450.70">
    <property type="match status" value="1"/>
</dbReference>
<feature type="transmembrane region" description="Helical" evidence="5">
    <location>
        <begin position="81"/>
        <end position="102"/>
    </location>
</feature>
<comment type="subcellular location">
    <subcellularLocation>
        <location evidence="1">Cytoplasm</location>
        <location evidence="1">Perinuclear region</location>
    </subcellularLocation>
</comment>
<dbReference type="GO" id="GO:0048471">
    <property type="term" value="C:perinuclear region of cytoplasm"/>
    <property type="evidence" value="ECO:0007669"/>
    <property type="project" value="UniProtKB-SubCell"/>
</dbReference>
<gene>
    <name evidence="6" type="ORF">PACLA_8A050750</name>
</gene>
<dbReference type="CDD" id="cd14825">
    <property type="entry name" value="TRAPPC2_sedlin"/>
    <property type="match status" value="1"/>
</dbReference>
<keyword evidence="5" id="KW-1133">Transmembrane helix</keyword>
<dbReference type="InterPro" id="IPR011012">
    <property type="entry name" value="Longin-like_dom_sf"/>
</dbReference>
<feature type="compositionally biased region" description="Polar residues" evidence="4">
    <location>
        <begin position="22"/>
        <end position="34"/>
    </location>
</feature>
<evidence type="ECO:0000313" key="6">
    <source>
        <dbReference type="EMBL" id="CAB4030676.1"/>
    </source>
</evidence>